<accession>A0A9P6Y1K6</accession>
<feature type="region of interest" description="Disordered" evidence="2">
    <location>
        <begin position="1"/>
        <end position="161"/>
    </location>
</feature>
<name>A0A9P6Y1K6_RHIOR</name>
<organism evidence="4 5">
    <name type="scientific">Rhizopus oryzae</name>
    <name type="common">Mucormycosis agent</name>
    <name type="synonym">Rhizopus arrhizus var. delemar</name>
    <dbReference type="NCBI Taxonomy" id="64495"/>
    <lineage>
        <taxon>Eukaryota</taxon>
        <taxon>Fungi</taxon>
        <taxon>Fungi incertae sedis</taxon>
        <taxon>Mucoromycota</taxon>
        <taxon>Mucoromycotina</taxon>
        <taxon>Mucoromycetes</taxon>
        <taxon>Mucorales</taxon>
        <taxon>Mucorineae</taxon>
        <taxon>Rhizopodaceae</taxon>
        <taxon>Rhizopus</taxon>
    </lineage>
</organism>
<proteinExistence type="inferred from homology"/>
<evidence type="ECO:0000256" key="2">
    <source>
        <dbReference type="SAM" id="MobiDB-lite"/>
    </source>
</evidence>
<dbReference type="InterPro" id="IPR002048">
    <property type="entry name" value="EF_hand_dom"/>
</dbReference>
<dbReference type="GO" id="GO:0005509">
    <property type="term" value="F:calcium ion binding"/>
    <property type="evidence" value="ECO:0007669"/>
    <property type="project" value="InterPro"/>
</dbReference>
<feature type="region of interest" description="Disordered" evidence="2">
    <location>
        <begin position="314"/>
        <end position="351"/>
    </location>
</feature>
<feature type="region of interest" description="Disordered" evidence="2">
    <location>
        <begin position="185"/>
        <end position="219"/>
    </location>
</feature>
<comment type="similarity">
    <text evidence="1">Belongs to the caleosin family.</text>
</comment>
<dbReference type="Pfam" id="PF05042">
    <property type="entry name" value="Caleosin"/>
    <property type="match status" value="1"/>
</dbReference>
<dbReference type="AlphaFoldDB" id="A0A9P6Y1K6"/>
<evidence type="ECO:0000313" key="4">
    <source>
        <dbReference type="EMBL" id="KAG1537327.1"/>
    </source>
</evidence>
<dbReference type="PROSITE" id="PS50222">
    <property type="entry name" value="EF_HAND_2"/>
    <property type="match status" value="1"/>
</dbReference>
<sequence length="521" mass="59450">MNPDEFPSLGESVNNTENSTLGASWAKVAQPEQKEDKEKHRPGAWENEQDASYADIAGHEKKLTEEYPSLQEAVSDSTPTSSGVSDLLNKSESSATTESTQPPNPDKSFADATSNKGYPLPKHDESIKSDGLPPLSDLPDVKDMLKQPSVKPPPPPPQSFAKMAAKEIPPEERPLSDRAQTIIREQEKKEEEKPYVVNDENFPTLGQSNLMATQRAKEDEKEVYTEISKLNQTGDIVEEDDMVVVDRKEDEAKKSFADIAASNLENAPPSAKSRIEKIPVYDEDTVLLEERKREERKEHPVEYGNNDELIEQEQAHEEKEKANVTKKDIREKEEGRERKDRSMGENDERPRDALDARLQVFDKTHSGRITIFDTLFALYRLGYPLLTILPAAYLMHIRLSPLSSPYSFPFIYRSLFDLISLPIYTKNLSYALTYKTPMLHQPKDQVIRMVKEYGSNKDGLGYWDGIRAIGHNERLRWWQLSRWAVHRIQWTLTYAMLYDPSNHLVTTPTLISLNQAIHHHQ</sequence>
<comment type="caution">
    <text evidence="4">The sequence shown here is derived from an EMBL/GenBank/DDBJ whole genome shotgun (WGS) entry which is preliminary data.</text>
</comment>
<evidence type="ECO:0000259" key="3">
    <source>
        <dbReference type="PROSITE" id="PS50222"/>
    </source>
</evidence>
<gene>
    <name evidence="4" type="ORF">G6F51_010436</name>
</gene>
<feature type="compositionally biased region" description="Polar residues" evidence="2">
    <location>
        <begin position="72"/>
        <end position="101"/>
    </location>
</feature>
<feature type="domain" description="EF-hand" evidence="3">
    <location>
        <begin position="349"/>
        <end position="384"/>
    </location>
</feature>
<reference evidence="4" key="1">
    <citation type="journal article" date="2020" name="Microb. Genom.">
        <title>Genetic diversity of clinical and environmental Mucorales isolates obtained from an investigation of mucormycosis cases among solid organ transplant recipients.</title>
        <authorList>
            <person name="Nguyen M.H."/>
            <person name="Kaul D."/>
            <person name="Muto C."/>
            <person name="Cheng S.J."/>
            <person name="Richter R.A."/>
            <person name="Bruno V.M."/>
            <person name="Liu G."/>
            <person name="Beyhan S."/>
            <person name="Sundermann A.J."/>
            <person name="Mounaud S."/>
            <person name="Pasculle A.W."/>
            <person name="Nierman W.C."/>
            <person name="Driscoll E."/>
            <person name="Cumbie R."/>
            <person name="Clancy C.J."/>
            <person name="Dupont C.L."/>
        </authorList>
    </citation>
    <scope>NUCLEOTIDE SEQUENCE</scope>
    <source>
        <strain evidence="4">GL16</strain>
    </source>
</reference>
<dbReference type="OrthoDB" id="640742at2759"/>
<protein>
    <recommendedName>
        <fullName evidence="3">EF-hand domain-containing protein</fullName>
    </recommendedName>
</protein>
<feature type="compositionally biased region" description="Basic and acidic residues" evidence="2">
    <location>
        <begin position="32"/>
        <end position="43"/>
    </location>
</feature>
<dbReference type="Proteomes" id="UP000717996">
    <property type="component" value="Unassembled WGS sequence"/>
</dbReference>
<feature type="compositionally biased region" description="Basic and acidic residues" evidence="2">
    <location>
        <begin position="185"/>
        <end position="194"/>
    </location>
</feature>
<dbReference type="OMA" id="LWAVHRI"/>
<feature type="compositionally biased region" description="Polar residues" evidence="2">
    <location>
        <begin position="11"/>
        <end position="22"/>
    </location>
</feature>
<evidence type="ECO:0000256" key="1">
    <source>
        <dbReference type="ARBA" id="ARBA00006765"/>
    </source>
</evidence>
<evidence type="ECO:0000313" key="5">
    <source>
        <dbReference type="Proteomes" id="UP000717996"/>
    </source>
</evidence>
<dbReference type="EMBL" id="JAANIT010002157">
    <property type="protein sequence ID" value="KAG1537327.1"/>
    <property type="molecule type" value="Genomic_DNA"/>
</dbReference>
<dbReference type="InterPro" id="IPR007736">
    <property type="entry name" value="Caleosin-related"/>
</dbReference>